<evidence type="ECO:0000313" key="2">
    <source>
        <dbReference type="Proteomes" id="UP000185911"/>
    </source>
</evidence>
<dbReference type="Proteomes" id="UP000185911">
    <property type="component" value="Unassembled WGS sequence"/>
</dbReference>
<proteinExistence type="predicted"/>
<dbReference type="EMBL" id="MSYM01000020">
    <property type="protein sequence ID" value="OLP04599.1"/>
    <property type="molecule type" value="Genomic_DNA"/>
</dbReference>
<organism evidence="1 2">
    <name type="scientific">Rhodoferax antarcticus ANT.BR</name>
    <dbReference type="NCBI Taxonomy" id="1111071"/>
    <lineage>
        <taxon>Bacteria</taxon>
        <taxon>Pseudomonadati</taxon>
        <taxon>Pseudomonadota</taxon>
        <taxon>Betaproteobacteria</taxon>
        <taxon>Burkholderiales</taxon>
        <taxon>Comamonadaceae</taxon>
        <taxon>Rhodoferax</taxon>
    </lineage>
</organism>
<keyword evidence="2" id="KW-1185">Reference proteome</keyword>
<accession>A0A1Q8Y9F1</accession>
<comment type="caution">
    <text evidence="1">The sequence shown here is derived from an EMBL/GenBank/DDBJ whole genome shotgun (WGS) entry which is preliminary data.</text>
</comment>
<reference evidence="1 2" key="1">
    <citation type="submission" date="2017-01" db="EMBL/GenBank/DDBJ databases">
        <title>Genome sequence of Rhodoferax antarcticus ANT.BR, a psychrophilic purple nonsulfur bacterium from an Antarctic microbial mat.</title>
        <authorList>
            <person name="Baker J."/>
            <person name="Riester C."/>
            <person name="Skinner B."/>
            <person name="Newell A."/>
            <person name="Swingley W."/>
            <person name="Madigan M."/>
            <person name="Jung D."/>
            <person name="Asao M."/>
            <person name="Chen M."/>
            <person name="Loughlin P."/>
            <person name="Pan H."/>
            <person name="Lin S."/>
            <person name="Li N."/>
            <person name="Shaw J."/>
            <person name="Prado M."/>
            <person name="Sherman C."/>
            <person name="Li X."/>
            <person name="Tang J."/>
            <person name="Blankenship R."/>
            <person name="Zhao T."/>
            <person name="Touchman J."/>
            <person name="Sattley M."/>
        </authorList>
    </citation>
    <scope>NUCLEOTIDE SEQUENCE [LARGE SCALE GENOMIC DNA]</scope>
    <source>
        <strain evidence="1 2">ANT.BR</strain>
    </source>
</reference>
<dbReference type="AlphaFoldDB" id="A0A1Q8Y9F1"/>
<gene>
    <name evidence="1" type="ORF">BLL52_4085</name>
</gene>
<protein>
    <submittedName>
        <fullName evidence="1">Uncharacterized protein</fullName>
    </submittedName>
</protein>
<evidence type="ECO:0000313" key="1">
    <source>
        <dbReference type="EMBL" id="OLP04599.1"/>
    </source>
</evidence>
<sequence length="39" mass="4114">MLTKSKSPTKLKTPGNTGVLAKEFANEQLASAPGLQAWV</sequence>
<name>A0A1Q8Y9F1_9BURK</name>